<dbReference type="AlphaFoldDB" id="A0A095SKS9"/>
<keyword evidence="6" id="KW-1185">Reference proteome</keyword>
<dbReference type="PANTHER" id="PTHR43776">
    <property type="entry name" value="TRANSPORT ATP-BINDING PROTEIN"/>
    <property type="match status" value="1"/>
</dbReference>
<dbReference type="Pfam" id="PF08352">
    <property type="entry name" value="oligo_HPY"/>
    <property type="match status" value="1"/>
</dbReference>
<dbReference type="GO" id="GO:0015833">
    <property type="term" value="P:peptide transport"/>
    <property type="evidence" value="ECO:0007669"/>
    <property type="project" value="InterPro"/>
</dbReference>
<feature type="domain" description="ABC transporter" evidence="4">
    <location>
        <begin position="5"/>
        <end position="248"/>
    </location>
</feature>
<dbReference type="PATRIC" id="fig|1177154.3.peg.1887"/>
<organism evidence="5 6">
    <name type="scientific">Alcanivorax nanhaiticus</name>
    <dbReference type="NCBI Taxonomy" id="1177154"/>
    <lineage>
        <taxon>Bacteria</taxon>
        <taxon>Pseudomonadati</taxon>
        <taxon>Pseudomonadota</taxon>
        <taxon>Gammaproteobacteria</taxon>
        <taxon>Oceanospirillales</taxon>
        <taxon>Alcanivoracaceae</taxon>
        <taxon>Alcanivorax</taxon>
    </lineage>
</organism>
<dbReference type="STRING" id="1177154.Y5S_01857"/>
<dbReference type="InterPro" id="IPR013563">
    <property type="entry name" value="Oligopep_ABC_C"/>
</dbReference>
<dbReference type="RefSeq" id="WP_052041497.1">
    <property type="nucleotide sequence ID" value="NZ_ARXV01000006.1"/>
</dbReference>
<keyword evidence="2" id="KW-0547">Nucleotide-binding</keyword>
<dbReference type="eggNOG" id="COG4608">
    <property type="taxonomic scope" value="Bacteria"/>
</dbReference>
<evidence type="ECO:0000313" key="6">
    <source>
        <dbReference type="Proteomes" id="UP000029444"/>
    </source>
</evidence>
<dbReference type="InterPro" id="IPR050319">
    <property type="entry name" value="ABC_transp_ATP-bind"/>
</dbReference>
<protein>
    <submittedName>
        <fullName evidence="5">Peptide ABC transporter ATPase</fullName>
    </submittedName>
</protein>
<dbReference type="CDD" id="cd03257">
    <property type="entry name" value="ABC_NikE_OppD_transporters"/>
    <property type="match status" value="1"/>
</dbReference>
<dbReference type="EMBL" id="ARXV01000006">
    <property type="protein sequence ID" value="KGD64949.1"/>
    <property type="molecule type" value="Genomic_DNA"/>
</dbReference>
<accession>A0A095SKS9</accession>
<dbReference type="OrthoDB" id="9784450at2"/>
<keyword evidence="3" id="KW-0067">ATP-binding</keyword>
<reference evidence="5 6" key="1">
    <citation type="submission" date="2012-09" db="EMBL/GenBank/DDBJ databases">
        <title>Genome Sequence of alkane-degrading Bacterium Alcanivorax sp. 19-m-6.</title>
        <authorList>
            <person name="Lai Q."/>
            <person name="Shao Z."/>
        </authorList>
    </citation>
    <scope>NUCLEOTIDE SEQUENCE [LARGE SCALE GENOMIC DNA]</scope>
    <source>
        <strain evidence="5 6">19-m-6</strain>
    </source>
</reference>
<comment type="caution">
    <text evidence="5">The sequence shown here is derived from an EMBL/GenBank/DDBJ whole genome shotgun (WGS) entry which is preliminary data.</text>
</comment>
<evidence type="ECO:0000313" key="5">
    <source>
        <dbReference type="EMBL" id="KGD64949.1"/>
    </source>
</evidence>
<dbReference type="GO" id="GO:0016887">
    <property type="term" value="F:ATP hydrolysis activity"/>
    <property type="evidence" value="ECO:0007669"/>
    <property type="project" value="InterPro"/>
</dbReference>
<keyword evidence="1" id="KW-0813">Transport</keyword>
<dbReference type="InterPro" id="IPR003593">
    <property type="entry name" value="AAA+_ATPase"/>
</dbReference>
<dbReference type="Proteomes" id="UP000029444">
    <property type="component" value="Unassembled WGS sequence"/>
</dbReference>
<gene>
    <name evidence="5" type="ORF">Y5S_01857</name>
</gene>
<evidence type="ECO:0000256" key="3">
    <source>
        <dbReference type="ARBA" id="ARBA00022840"/>
    </source>
</evidence>
<evidence type="ECO:0000259" key="4">
    <source>
        <dbReference type="PROSITE" id="PS50893"/>
    </source>
</evidence>
<dbReference type="InterPro" id="IPR003439">
    <property type="entry name" value="ABC_transporter-like_ATP-bd"/>
</dbReference>
<dbReference type="Gene3D" id="3.40.50.300">
    <property type="entry name" value="P-loop containing nucleotide triphosphate hydrolases"/>
    <property type="match status" value="1"/>
</dbReference>
<name>A0A095SKS9_9GAMM</name>
<dbReference type="PROSITE" id="PS50893">
    <property type="entry name" value="ABC_TRANSPORTER_2"/>
    <property type="match status" value="1"/>
</dbReference>
<dbReference type="NCBIfam" id="TIGR01727">
    <property type="entry name" value="oligo_HPY"/>
    <property type="match status" value="1"/>
</dbReference>
<dbReference type="SMART" id="SM00382">
    <property type="entry name" value="AAA"/>
    <property type="match status" value="1"/>
</dbReference>
<evidence type="ECO:0000256" key="2">
    <source>
        <dbReference type="ARBA" id="ARBA00022741"/>
    </source>
</evidence>
<dbReference type="InterPro" id="IPR027417">
    <property type="entry name" value="P-loop_NTPase"/>
</dbReference>
<dbReference type="GO" id="GO:0055085">
    <property type="term" value="P:transmembrane transport"/>
    <property type="evidence" value="ECO:0007669"/>
    <property type="project" value="UniProtKB-ARBA"/>
</dbReference>
<evidence type="ECO:0000256" key="1">
    <source>
        <dbReference type="ARBA" id="ARBA00022448"/>
    </source>
</evidence>
<dbReference type="GO" id="GO:0005524">
    <property type="term" value="F:ATP binding"/>
    <property type="evidence" value="ECO:0007669"/>
    <property type="project" value="UniProtKB-KW"/>
</dbReference>
<dbReference type="SUPFAM" id="SSF52540">
    <property type="entry name" value="P-loop containing nucleoside triphosphate hydrolases"/>
    <property type="match status" value="1"/>
</dbReference>
<proteinExistence type="predicted"/>
<dbReference type="Pfam" id="PF00005">
    <property type="entry name" value="ABC_tran"/>
    <property type="match status" value="1"/>
</dbReference>
<sequence>MTELLSVANIKKSFAVAGTRKRVRAVNDVSFTIAPGETLGLVGESGSGKSTVGRCIMGLTEIDEGQIVIDGDLSTGRKDGGRQARAKSQIVFQEPGESLNPRLSIFRCIEEPLLPVNRDRQLRAARVRAIAEEVGLSDELLRASPGDLSAGLLQRVAIARAMVTNPKLLVLDEPTSALDPSARAEIISLLNRLQAEHKTAYLFISHDLNTIRFISDRVAVMYLGQIVEQGDAANLFSTPRHPYTSGLLSAVLLPNPQFVQPAPIRLEGEIPSPIDLPQGCFLASRCPLADDGCRQKPVAMEMPERRHEVRCIHHQKVADMYLNEANSDVYAEFQNVSEQILSVGLPERASARQTV</sequence>